<keyword evidence="6" id="KW-1185">Reference proteome</keyword>
<dbReference type="Proteomes" id="UP000265419">
    <property type="component" value="Unassembled WGS sequence"/>
</dbReference>
<dbReference type="AlphaFoldDB" id="A0A399JDH5"/>
<evidence type="ECO:0000313" key="5">
    <source>
        <dbReference type="EMBL" id="RII43615.1"/>
    </source>
</evidence>
<dbReference type="Gene3D" id="3.90.220.20">
    <property type="entry name" value="DNA methylase specificity domains"/>
    <property type="match status" value="2"/>
</dbReference>
<dbReference type="GO" id="GO:0009307">
    <property type="term" value="P:DNA restriction-modification system"/>
    <property type="evidence" value="ECO:0007669"/>
    <property type="project" value="UniProtKB-KW"/>
</dbReference>
<keyword evidence="5" id="KW-0540">Nuclease</keyword>
<comment type="caution">
    <text evidence="5">The sequence shown here is derived from an EMBL/GenBank/DDBJ whole genome shotgun (WGS) entry which is preliminary data.</text>
</comment>
<dbReference type="CDD" id="cd16961">
    <property type="entry name" value="RMtype1_S_TRD-CR_like"/>
    <property type="match status" value="1"/>
</dbReference>
<evidence type="ECO:0000256" key="3">
    <source>
        <dbReference type="ARBA" id="ARBA00023125"/>
    </source>
</evidence>
<evidence type="ECO:0000256" key="2">
    <source>
        <dbReference type="ARBA" id="ARBA00022747"/>
    </source>
</evidence>
<dbReference type="GO" id="GO:0003677">
    <property type="term" value="F:DNA binding"/>
    <property type="evidence" value="ECO:0007669"/>
    <property type="project" value="UniProtKB-KW"/>
</dbReference>
<keyword evidence="2" id="KW-0680">Restriction system</keyword>
<dbReference type="InterPro" id="IPR000055">
    <property type="entry name" value="Restrct_endonuc_typeI_TRD"/>
</dbReference>
<feature type="domain" description="Type I restriction modification DNA specificity" evidence="4">
    <location>
        <begin position="238"/>
        <end position="372"/>
    </location>
</feature>
<reference evidence="5 6" key="1">
    <citation type="submission" date="2018-07" db="EMBL/GenBank/DDBJ databases">
        <title>Arthrobacter sp. nov., isolated from raw cow's milk with high bacterial count.</title>
        <authorList>
            <person name="Hahne J."/>
            <person name="Isele D."/>
            <person name="Lipski A."/>
        </authorList>
    </citation>
    <scope>NUCLEOTIDE SEQUENCE [LARGE SCALE GENOMIC DNA]</scope>
    <source>
        <strain evidence="5 6">JZ R-35</strain>
    </source>
</reference>
<evidence type="ECO:0000256" key="1">
    <source>
        <dbReference type="ARBA" id="ARBA00010923"/>
    </source>
</evidence>
<keyword evidence="3" id="KW-0238">DNA-binding</keyword>
<gene>
    <name evidence="5" type="ORF">DWB68_01590</name>
</gene>
<dbReference type="InterPro" id="IPR052021">
    <property type="entry name" value="Type-I_RS_S_subunit"/>
</dbReference>
<dbReference type="InterPro" id="IPR044946">
    <property type="entry name" value="Restrct_endonuc_typeI_TRD_sf"/>
</dbReference>
<sequence>MRMMPAADLIAKTQSLHPSKHPFEQFSYFSIPAYDAGQATTTPGGDIGSAKQLVLPGDVLISKIVPHIRRVWVVPPASEYRQVASQEWIVFRSAAHHAPWLRHFLLSEGFHRQFMTTVAGVGGSLLRARPVDVGRIPIPVPPLNEQRRIADILDRSHAMFASVTHRSELLAELHESLFIARFGTTQPSGQTVANVAMVGPNRIRTGPFGSQLLKSELTDSGPAVLGIDSTTDHQFNSNFTRHISQSKFETLRRFQVHPGDVLITIMGTLGRTAIVPDDIPDAINTKHMVAITPDRNKILPEFLQDWLRFHPASSDHLGRSKRGAIMGGLNMGLIKSTPLAVPPLARQQEYASQLSQLKQERMLAATTRAKLEAAVASLSHRAFRGAL</sequence>
<dbReference type="SUPFAM" id="SSF116734">
    <property type="entry name" value="DNA methylase specificity domain"/>
    <property type="match status" value="2"/>
</dbReference>
<dbReference type="PANTHER" id="PTHR30408:SF12">
    <property type="entry name" value="TYPE I RESTRICTION ENZYME MJAVIII SPECIFICITY SUBUNIT"/>
    <property type="match status" value="1"/>
</dbReference>
<keyword evidence="5" id="KW-0255">Endonuclease</keyword>
<comment type="similarity">
    <text evidence="1">Belongs to the type-I restriction system S methylase family.</text>
</comment>
<organism evidence="5 6">
    <name type="scientific">Galactobacter valiniphilus</name>
    <dbReference type="NCBI Taxonomy" id="2676122"/>
    <lineage>
        <taxon>Bacteria</taxon>
        <taxon>Bacillati</taxon>
        <taxon>Actinomycetota</taxon>
        <taxon>Actinomycetes</taxon>
        <taxon>Micrococcales</taxon>
        <taxon>Micrococcaceae</taxon>
        <taxon>Galactobacter</taxon>
    </lineage>
</organism>
<dbReference type="Pfam" id="PF01420">
    <property type="entry name" value="Methylase_S"/>
    <property type="match status" value="1"/>
</dbReference>
<evidence type="ECO:0000259" key="4">
    <source>
        <dbReference type="Pfam" id="PF01420"/>
    </source>
</evidence>
<protein>
    <submittedName>
        <fullName evidence="5">Restriction endonuclease subunit S</fullName>
    </submittedName>
</protein>
<proteinExistence type="inferred from homology"/>
<dbReference type="PANTHER" id="PTHR30408">
    <property type="entry name" value="TYPE-1 RESTRICTION ENZYME ECOKI SPECIFICITY PROTEIN"/>
    <property type="match status" value="1"/>
</dbReference>
<dbReference type="EMBL" id="QQXK01000002">
    <property type="protein sequence ID" value="RII43615.1"/>
    <property type="molecule type" value="Genomic_DNA"/>
</dbReference>
<accession>A0A399JDH5</accession>
<dbReference type="GO" id="GO:0004519">
    <property type="term" value="F:endonuclease activity"/>
    <property type="evidence" value="ECO:0007669"/>
    <property type="project" value="UniProtKB-KW"/>
</dbReference>
<name>A0A399JDH5_9MICC</name>
<keyword evidence="5" id="KW-0378">Hydrolase</keyword>
<evidence type="ECO:0000313" key="6">
    <source>
        <dbReference type="Proteomes" id="UP000265419"/>
    </source>
</evidence>